<proteinExistence type="predicted"/>
<evidence type="ECO:0000256" key="14">
    <source>
        <dbReference type="ARBA" id="ARBA00023180"/>
    </source>
</evidence>
<evidence type="ECO:0000313" key="21">
    <source>
        <dbReference type="Proteomes" id="UP000233140"/>
    </source>
</evidence>
<keyword evidence="21" id="KW-1185">Reference proteome</keyword>
<dbReference type="SMART" id="SM00454">
    <property type="entry name" value="SAM"/>
    <property type="match status" value="1"/>
</dbReference>
<dbReference type="GO" id="GO:0002115">
    <property type="term" value="P:store-operated calcium entry"/>
    <property type="evidence" value="ECO:0007669"/>
    <property type="project" value="TreeGrafter"/>
</dbReference>
<feature type="region of interest" description="Disordered" evidence="16">
    <location>
        <begin position="701"/>
        <end position="790"/>
    </location>
</feature>
<dbReference type="InterPro" id="IPR037609">
    <property type="entry name" value="STIM1_SAM"/>
</dbReference>
<dbReference type="Gene3D" id="1.10.150.50">
    <property type="entry name" value="Transcription Factor, Ets-1"/>
    <property type="match status" value="1"/>
</dbReference>
<evidence type="ECO:0000259" key="19">
    <source>
        <dbReference type="PROSITE" id="PS50105"/>
    </source>
</evidence>
<dbReference type="STRING" id="9568.ENSMLEP00000016555"/>
<keyword evidence="6" id="KW-0479">Metal-binding</keyword>
<dbReference type="GeneTree" id="ENSGT00390000000214"/>
<dbReference type="CTD" id="6786"/>
<keyword evidence="9" id="KW-0106">Calcium</keyword>
<dbReference type="GeneID" id="105549256"/>
<evidence type="ECO:0000256" key="12">
    <source>
        <dbReference type="ARBA" id="ARBA00023065"/>
    </source>
</evidence>
<evidence type="ECO:0000256" key="8">
    <source>
        <dbReference type="ARBA" id="ARBA00022824"/>
    </source>
</evidence>
<evidence type="ECO:0000256" key="16">
    <source>
        <dbReference type="SAM" id="MobiDB-lite"/>
    </source>
</evidence>
<dbReference type="Proteomes" id="UP000233140">
    <property type="component" value="Unassembled WGS sequence"/>
</dbReference>
<dbReference type="FunFam" id="1.20.5.340:FF:000011">
    <property type="entry name" value="Stromal interaction molecule 1"/>
    <property type="match status" value="1"/>
</dbReference>
<dbReference type="Pfam" id="PF16533">
    <property type="entry name" value="SOAR"/>
    <property type="match status" value="1"/>
</dbReference>
<dbReference type="Pfam" id="PF25578">
    <property type="entry name" value="EF-hand_STIM1"/>
    <property type="match status" value="1"/>
</dbReference>
<dbReference type="CDD" id="cd09573">
    <property type="entry name" value="SAM_STIM1"/>
    <property type="match status" value="1"/>
</dbReference>
<dbReference type="Gene3D" id="1.20.5.340">
    <property type="match status" value="1"/>
</dbReference>
<dbReference type="Gene3D" id="1.10.238.180">
    <property type="match status" value="1"/>
</dbReference>
<keyword evidence="4" id="KW-0109">Calcium transport</keyword>
<keyword evidence="10 17" id="KW-1133">Transmembrane helix</keyword>
<evidence type="ECO:0000256" key="5">
    <source>
        <dbReference type="ARBA" id="ARBA00022692"/>
    </source>
</evidence>
<feature type="coiled-coil region" evidence="15">
    <location>
        <begin position="251"/>
        <end position="341"/>
    </location>
</feature>
<dbReference type="Gene3D" id="1.10.287.3550">
    <property type="match status" value="1"/>
</dbReference>
<evidence type="ECO:0000256" key="18">
    <source>
        <dbReference type="SAM" id="SignalP"/>
    </source>
</evidence>
<feature type="compositionally biased region" description="Low complexity" evidence="16">
    <location>
        <begin position="713"/>
        <end position="725"/>
    </location>
</feature>
<dbReference type="FunFam" id="1.10.238.180:FF:000001">
    <property type="entry name" value="Stromal interaction molecule 1"/>
    <property type="match status" value="1"/>
</dbReference>
<feature type="region of interest" description="Disordered" evidence="16">
    <location>
        <begin position="490"/>
        <end position="516"/>
    </location>
</feature>
<dbReference type="InterPro" id="IPR032393">
    <property type="entry name" value="SOAR_STIM1/2"/>
</dbReference>
<dbReference type="GO" id="GO:0005789">
    <property type="term" value="C:endoplasmic reticulum membrane"/>
    <property type="evidence" value="ECO:0007669"/>
    <property type="project" value="UniProtKB-SubCell"/>
</dbReference>
<dbReference type="PROSITE" id="PS50105">
    <property type="entry name" value="SAM_DOMAIN"/>
    <property type="match status" value="1"/>
</dbReference>
<organism evidence="20 21">
    <name type="scientific">Mandrillus leucophaeus</name>
    <name type="common">Drill</name>
    <name type="synonym">Papio leucophaeus</name>
    <dbReference type="NCBI Taxonomy" id="9568"/>
    <lineage>
        <taxon>Eukaryota</taxon>
        <taxon>Metazoa</taxon>
        <taxon>Chordata</taxon>
        <taxon>Craniata</taxon>
        <taxon>Vertebrata</taxon>
        <taxon>Euteleostomi</taxon>
        <taxon>Mammalia</taxon>
        <taxon>Eutheria</taxon>
        <taxon>Euarchontoglires</taxon>
        <taxon>Primates</taxon>
        <taxon>Haplorrhini</taxon>
        <taxon>Catarrhini</taxon>
        <taxon>Cercopithecidae</taxon>
        <taxon>Cercopithecinae</taxon>
        <taxon>Mandrillus</taxon>
    </lineage>
</organism>
<keyword evidence="2" id="KW-0813">Transport</keyword>
<accession>A0A2K5YLY1</accession>
<gene>
    <name evidence="20" type="primary">STIM1</name>
</gene>
<reference evidence="20" key="2">
    <citation type="submission" date="2025-09" db="UniProtKB">
        <authorList>
            <consortium name="Ensembl"/>
        </authorList>
    </citation>
    <scope>IDENTIFICATION</scope>
</reference>
<keyword evidence="14" id="KW-0325">Glycoprotein</keyword>
<dbReference type="GO" id="GO:0005246">
    <property type="term" value="F:calcium channel regulator activity"/>
    <property type="evidence" value="ECO:0007669"/>
    <property type="project" value="InterPro"/>
</dbReference>
<dbReference type="CDD" id="cd11722">
    <property type="entry name" value="SOAR"/>
    <property type="match status" value="1"/>
</dbReference>
<dbReference type="FunFam" id="1.10.150.50:FF:000009">
    <property type="entry name" value="Stromal interaction molecule 1"/>
    <property type="match status" value="1"/>
</dbReference>
<evidence type="ECO:0000256" key="2">
    <source>
        <dbReference type="ARBA" id="ARBA00022448"/>
    </source>
</evidence>
<feature type="signal peptide" evidence="18">
    <location>
        <begin position="1"/>
        <end position="22"/>
    </location>
</feature>
<dbReference type="KEGG" id="mleu:105549256"/>
<sequence>MDVCVRLALWLLWGLLLHQGQSLSHIHSEKATGTSSGANSEESTAAEFCRIDKPLCHSEDEKLSFEAVRNIHKLMDDDANGDVDVEESDEFLREDLNYHDPTVKHSTFHGEDKLISVEDLWKAWKSSEVYNWTVDEVVQWLITYVELPQYEETFRKLQLSGHAMPRLAVTNTTMTGTVLKMTDRSHRQKLQLKALDTVLFGPPLLTRHNHLKDFMLVVSIVIGVGGCWFAYIQNRYSKEHMKKMMKDLEGLHRAEQSLHDLQERLHKAQEEHRTVEVEKVHLEKKLRDEINLAKQEAQRLKELREGTENERSRQKYAEEELEQVREALRKAEKELESHSSWYAPEALQKWLQLTHEVEVQYYNIKKQNAEKQLLVAKEGAEKIKKKRNTLFGTFHVAHSSSLDDVDHKILTAKQALSEVTAALRERLHRWQQIEILCGFQIVNNPGIHSLVAALNIDPSWMGSTRPNPAHFIMTDDVDDMDEEIVSPLSMQSPSLQSSVRQRLTEPQHGLGSQRLVEGEAGHFLTSRVSLRRMRSLSSGQSFSSEGYGTSSPSASAAASCSSSTTTITTTTTTTTTITTVHVHPVYYHHSTSYFLQTEPYPDTPPSDSTVVMPGHSESLGDLTHSDSESSLHMSDRQRVAPKPPQMSRAADEALNAMTSNGSHRLIEGVHPGSLMEKLPDSPALAKALLALNHGLDKAHSLMELSPSAPPGGSPHLDSSRSHSPSSPDPDTPSPVGDSRALQASRNTRIPHLAGKKAVAEEDNGSIGEETDSSPGRKKFPLKIFKKPLKK</sequence>
<dbReference type="GO" id="GO:0005509">
    <property type="term" value="F:calcium ion binding"/>
    <property type="evidence" value="ECO:0007669"/>
    <property type="project" value="TreeGrafter"/>
</dbReference>
<dbReference type="AlphaFoldDB" id="A0A2K5YLY1"/>
<evidence type="ECO:0000256" key="4">
    <source>
        <dbReference type="ARBA" id="ARBA00022568"/>
    </source>
</evidence>
<evidence type="ECO:0000256" key="7">
    <source>
        <dbReference type="ARBA" id="ARBA00022729"/>
    </source>
</evidence>
<evidence type="ECO:0000256" key="15">
    <source>
        <dbReference type="SAM" id="Coils"/>
    </source>
</evidence>
<feature type="compositionally biased region" description="Low complexity" evidence="16">
    <location>
        <begin position="490"/>
        <end position="499"/>
    </location>
</feature>
<feature type="domain" description="SAM" evidence="19">
    <location>
        <begin position="132"/>
        <end position="190"/>
    </location>
</feature>
<evidence type="ECO:0000313" key="20">
    <source>
        <dbReference type="Ensembl" id="ENSMLEP00000016555.1"/>
    </source>
</evidence>
<dbReference type="InterPro" id="IPR001660">
    <property type="entry name" value="SAM"/>
</dbReference>
<dbReference type="PANTHER" id="PTHR15136:SF9">
    <property type="entry name" value="STROMAL INTERACTION MOLECULE 1"/>
    <property type="match status" value="1"/>
</dbReference>
<dbReference type="Ensembl" id="ENSMLET00000040026.1">
    <property type="protein sequence ID" value="ENSMLEP00000016555.1"/>
    <property type="gene ID" value="ENSMLEG00000032366.1"/>
</dbReference>
<keyword evidence="12" id="KW-0406">Ion transport</keyword>
<dbReference type="FunFam" id="1.10.287.3550:FF:000001">
    <property type="entry name" value="Stromal interaction molecule 1"/>
    <property type="match status" value="1"/>
</dbReference>
<protein>
    <submittedName>
        <fullName evidence="20">Stromal interaction molecule 1</fullName>
    </submittedName>
</protein>
<feature type="compositionally biased region" description="Basic residues" evidence="16">
    <location>
        <begin position="775"/>
        <end position="790"/>
    </location>
</feature>
<evidence type="ECO:0000256" key="17">
    <source>
        <dbReference type="SAM" id="Phobius"/>
    </source>
</evidence>
<keyword evidence="7 18" id="KW-0732">Signal</keyword>
<name>A0A2K5YLY1_MANLE</name>
<keyword evidence="11 15" id="KW-0175">Coiled coil</keyword>
<feature type="compositionally biased region" description="Basic and acidic residues" evidence="16">
    <location>
        <begin position="623"/>
        <end position="638"/>
    </location>
</feature>
<evidence type="ECO:0000256" key="6">
    <source>
        <dbReference type="ARBA" id="ARBA00022723"/>
    </source>
</evidence>
<keyword evidence="13 17" id="KW-0472">Membrane</keyword>
<dbReference type="Pfam" id="PF07647">
    <property type="entry name" value="SAM_2"/>
    <property type="match status" value="1"/>
</dbReference>
<comment type="subcellular location">
    <subcellularLocation>
        <location evidence="1">Endoplasmic reticulum membrane</location>
        <topology evidence="1">Single-pass type I membrane protein</topology>
    </subcellularLocation>
</comment>
<evidence type="ECO:0000256" key="11">
    <source>
        <dbReference type="ARBA" id="ARBA00023054"/>
    </source>
</evidence>
<evidence type="ECO:0000256" key="13">
    <source>
        <dbReference type="ARBA" id="ARBA00023136"/>
    </source>
</evidence>
<evidence type="ECO:0000256" key="9">
    <source>
        <dbReference type="ARBA" id="ARBA00022837"/>
    </source>
</evidence>
<dbReference type="OrthoDB" id="9986177at2759"/>
<dbReference type="InterPro" id="IPR057835">
    <property type="entry name" value="EF-hand_STIM1/2"/>
</dbReference>
<keyword evidence="5 17" id="KW-0812">Transmembrane</keyword>
<feature type="transmembrane region" description="Helical" evidence="17">
    <location>
        <begin position="214"/>
        <end position="232"/>
    </location>
</feature>
<dbReference type="PANTHER" id="PTHR15136">
    <property type="entry name" value="STROMAL INTERACTION MOLECULE HOMOLOG"/>
    <property type="match status" value="1"/>
</dbReference>
<reference evidence="20" key="1">
    <citation type="submission" date="2025-08" db="UniProtKB">
        <authorList>
            <consortium name="Ensembl"/>
        </authorList>
    </citation>
    <scope>IDENTIFICATION</scope>
</reference>
<dbReference type="GO" id="GO:0006874">
    <property type="term" value="P:intracellular calcium ion homeostasis"/>
    <property type="evidence" value="ECO:0007669"/>
    <property type="project" value="TreeGrafter"/>
</dbReference>
<feature type="compositionally biased region" description="Acidic residues" evidence="16">
    <location>
        <begin position="760"/>
        <end position="771"/>
    </location>
</feature>
<evidence type="ECO:0000256" key="1">
    <source>
        <dbReference type="ARBA" id="ARBA00004115"/>
    </source>
</evidence>
<dbReference type="InterPro" id="IPR013761">
    <property type="entry name" value="SAM/pointed_sf"/>
</dbReference>
<evidence type="ECO:0000256" key="10">
    <source>
        <dbReference type="ARBA" id="ARBA00022989"/>
    </source>
</evidence>
<feature type="region of interest" description="Disordered" evidence="16">
    <location>
        <begin position="597"/>
        <end position="648"/>
    </location>
</feature>
<feature type="region of interest" description="Disordered" evidence="16">
    <location>
        <begin position="539"/>
        <end position="566"/>
    </location>
</feature>
<dbReference type="SUPFAM" id="SSF47769">
    <property type="entry name" value="SAM/Pointed domain"/>
    <property type="match status" value="1"/>
</dbReference>
<keyword evidence="8" id="KW-0256">Endoplasmic reticulum</keyword>
<keyword evidence="3" id="KW-0597">Phosphoprotein</keyword>
<evidence type="ECO:0000256" key="3">
    <source>
        <dbReference type="ARBA" id="ARBA00022553"/>
    </source>
</evidence>
<feature type="chain" id="PRO_5014411836" evidence="18">
    <location>
        <begin position="23"/>
        <end position="790"/>
    </location>
</feature>
<dbReference type="GO" id="GO:0005886">
    <property type="term" value="C:plasma membrane"/>
    <property type="evidence" value="ECO:0007669"/>
    <property type="project" value="TreeGrafter"/>
</dbReference>
<dbReference type="RefSeq" id="XP_011849110.1">
    <property type="nucleotide sequence ID" value="XM_011993720.1"/>
</dbReference>
<dbReference type="InterPro" id="IPR037608">
    <property type="entry name" value="STIM1/2"/>
</dbReference>